<dbReference type="EMBL" id="PYGD01000001">
    <property type="protein sequence ID" value="PSK94528.1"/>
    <property type="molecule type" value="Genomic_DNA"/>
</dbReference>
<evidence type="ECO:0000313" key="4">
    <source>
        <dbReference type="EMBL" id="PSK94528.1"/>
    </source>
</evidence>
<dbReference type="PANTHER" id="PTHR42852">
    <property type="entry name" value="THIOL:DISULFIDE INTERCHANGE PROTEIN DSBE"/>
    <property type="match status" value="1"/>
</dbReference>
<dbReference type="Proteomes" id="UP000240572">
    <property type="component" value="Unassembled WGS sequence"/>
</dbReference>
<keyword evidence="2" id="KW-0732">Signal</keyword>
<dbReference type="InterPro" id="IPR050553">
    <property type="entry name" value="Thioredoxin_ResA/DsbE_sf"/>
</dbReference>
<feature type="domain" description="Thioredoxin" evidence="3">
    <location>
        <begin position="18"/>
        <end position="163"/>
    </location>
</feature>
<feature type="signal peptide" evidence="2">
    <location>
        <begin position="1"/>
        <end position="19"/>
    </location>
</feature>
<dbReference type="PROSITE" id="PS51352">
    <property type="entry name" value="THIOREDOXIN_2"/>
    <property type="match status" value="1"/>
</dbReference>
<dbReference type="GO" id="GO:0016209">
    <property type="term" value="F:antioxidant activity"/>
    <property type="evidence" value="ECO:0007669"/>
    <property type="project" value="InterPro"/>
</dbReference>
<dbReference type="AlphaFoldDB" id="A0A2P8DBC6"/>
<dbReference type="SUPFAM" id="SSF52833">
    <property type="entry name" value="Thioredoxin-like"/>
    <property type="match status" value="1"/>
</dbReference>
<evidence type="ECO:0000259" key="3">
    <source>
        <dbReference type="PROSITE" id="PS51352"/>
    </source>
</evidence>
<evidence type="ECO:0000313" key="5">
    <source>
        <dbReference type="Proteomes" id="UP000240572"/>
    </source>
</evidence>
<reference evidence="4 5" key="1">
    <citation type="submission" date="2018-03" db="EMBL/GenBank/DDBJ databases">
        <title>Genomic Encyclopedia of Type Strains, Phase III (KMG-III): the genomes of soil and plant-associated and newly described type strains.</title>
        <authorList>
            <person name="Whitman W."/>
        </authorList>
    </citation>
    <scope>NUCLEOTIDE SEQUENCE [LARGE SCALE GENOMIC DNA]</scope>
    <source>
        <strain evidence="4 5">CGMCC 1.12700</strain>
    </source>
</reference>
<protein>
    <submittedName>
        <fullName evidence="4">Thiol-disulfide isomerase/thioredoxin</fullName>
    </submittedName>
</protein>
<accession>A0A2P8DBC6</accession>
<dbReference type="InterPro" id="IPR013766">
    <property type="entry name" value="Thioredoxin_domain"/>
</dbReference>
<dbReference type="PROSITE" id="PS00194">
    <property type="entry name" value="THIOREDOXIN_1"/>
    <property type="match status" value="1"/>
</dbReference>
<feature type="chain" id="PRO_5015162876" evidence="2">
    <location>
        <begin position="20"/>
        <end position="164"/>
    </location>
</feature>
<dbReference type="RefSeq" id="WP_106521228.1">
    <property type="nucleotide sequence ID" value="NZ_PYGD01000001.1"/>
</dbReference>
<dbReference type="InterPro" id="IPR017937">
    <property type="entry name" value="Thioredoxin_CS"/>
</dbReference>
<comment type="caution">
    <text evidence="4">The sequence shown here is derived from an EMBL/GenBank/DDBJ whole genome shotgun (WGS) entry which is preliminary data.</text>
</comment>
<dbReference type="GO" id="GO:0016491">
    <property type="term" value="F:oxidoreductase activity"/>
    <property type="evidence" value="ECO:0007669"/>
    <property type="project" value="InterPro"/>
</dbReference>
<gene>
    <name evidence="4" type="ORF">B0I18_101684</name>
</gene>
<dbReference type="InterPro" id="IPR000866">
    <property type="entry name" value="AhpC/TSA"/>
</dbReference>
<dbReference type="InterPro" id="IPR036249">
    <property type="entry name" value="Thioredoxin-like_sf"/>
</dbReference>
<evidence type="ECO:0000256" key="1">
    <source>
        <dbReference type="ARBA" id="ARBA00023284"/>
    </source>
</evidence>
<dbReference type="GO" id="GO:0016853">
    <property type="term" value="F:isomerase activity"/>
    <property type="evidence" value="ECO:0007669"/>
    <property type="project" value="UniProtKB-KW"/>
</dbReference>
<dbReference type="Gene3D" id="3.40.30.10">
    <property type="entry name" value="Glutaredoxin"/>
    <property type="match status" value="1"/>
</dbReference>
<keyword evidence="4" id="KW-0413">Isomerase</keyword>
<dbReference type="CDD" id="cd02966">
    <property type="entry name" value="TlpA_like_family"/>
    <property type="match status" value="1"/>
</dbReference>
<evidence type="ECO:0000256" key="2">
    <source>
        <dbReference type="SAM" id="SignalP"/>
    </source>
</evidence>
<keyword evidence="5" id="KW-1185">Reference proteome</keyword>
<proteinExistence type="predicted"/>
<keyword evidence="1" id="KW-0676">Redox-active center</keyword>
<dbReference type="OrthoDB" id="9815205at2"/>
<name>A0A2P8DBC6_9BACT</name>
<organism evidence="4 5">
    <name type="scientific">Taibaiella chishuiensis</name>
    <dbReference type="NCBI Taxonomy" id="1434707"/>
    <lineage>
        <taxon>Bacteria</taxon>
        <taxon>Pseudomonadati</taxon>
        <taxon>Bacteroidota</taxon>
        <taxon>Chitinophagia</taxon>
        <taxon>Chitinophagales</taxon>
        <taxon>Chitinophagaceae</taxon>
        <taxon>Taibaiella</taxon>
    </lineage>
</organism>
<dbReference type="PANTHER" id="PTHR42852:SF17">
    <property type="entry name" value="THIOREDOXIN-LIKE PROTEIN HI_1115"/>
    <property type="match status" value="1"/>
</dbReference>
<dbReference type="Pfam" id="PF00578">
    <property type="entry name" value="AhpC-TSA"/>
    <property type="match status" value="1"/>
</dbReference>
<sequence length="164" mass="18308">MKKICALLALAAFSFQSFAQQSDLPATPVKDLKGSTVSFDKTFEKGKVTLVSFWATWCVPCKKEIKSIRDRMTEWKSQADFNYMTVSVDDSRATAQVKGYAKSQGWDFPAYLDPNSDLKRSLNFQNVPFTIIVGKDGKIAHMQSGYEAGGEDILFTKIKELAAK</sequence>